<accession>A0A0A9BS73</accession>
<keyword evidence="1" id="KW-0812">Transmembrane</keyword>
<keyword evidence="1" id="KW-0472">Membrane</keyword>
<keyword evidence="1" id="KW-1133">Transmembrane helix</keyword>
<proteinExistence type="predicted"/>
<dbReference type="EMBL" id="GBRH01232857">
    <property type="protein sequence ID" value="JAD65038.1"/>
    <property type="molecule type" value="Transcribed_RNA"/>
</dbReference>
<protein>
    <submittedName>
        <fullName evidence="2">Uncharacterized protein</fullName>
    </submittedName>
</protein>
<feature type="transmembrane region" description="Helical" evidence="1">
    <location>
        <begin position="7"/>
        <end position="27"/>
    </location>
</feature>
<feature type="transmembrane region" description="Helical" evidence="1">
    <location>
        <begin position="33"/>
        <end position="56"/>
    </location>
</feature>
<reference evidence="2" key="1">
    <citation type="submission" date="2014-09" db="EMBL/GenBank/DDBJ databases">
        <authorList>
            <person name="Magalhaes I.L.F."/>
            <person name="Oliveira U."/>
            <person name="Santos F.R."/>
            <person name="Vidigal T.H.D.A."/>
            <person name="Brescovit A.D."/>
            <person name="Santos A.J."/>
        </authorList>
    </citation>
    <scope>NUCLEOTIDE SEQUENCE</scope>
    <source>
        <tissue evidence="2">Shoot tissue taken approximately 20 cm above the soil surface</tissue>
    </source>
</reference>
<dbReference type="AlphaFoldDB" id="A0A0A9BS73"/>
<sequence length="61" mass="6897">MSLVSHYTLCVGTVGYKVIALLYSIWVPKCLNAFTVVLIFPGLLIRPLVIDIHLYARFEIC</sequence>
<organism evidence="2">
    <name type="scientific">Arundo donax</name>
    <name type="common">Giant reed</name>
    <name type="synonym">Donax arundinaceus</name>
    <dbReference type="NCBI Taxonomy" id="35708"/>
    <lineage>
        <taxon>Eukaryota</taxon>
        <taxon>Viridiplantae</taxon>
        <taxon>Streptophyta</taxon>
        <taxon>Embryophyta</taxon>
        <taxon>Tracheophyta</taxon>
        <taxon>Spermatophyta</taxon>
        <taxon>Magnoliopsida</taxon>
        <taxon>Liliopsida</taxon>
        <taxon>Poales</taxon>
        <taxon>Poaceae</taxon>
        <taxon>PACMAD clade</taxon>
        <taxon>Arundinoideae</taxon>
        <taxon>Arundineae</taxon>
        <taxon>Arundo</taxon>
    </lineage>
</organism>
<reference evidence="2" key="2">
    <citation type="journal article" date="2015" name="Data Brief">
        <title>Shoot transcriptome of the giant reed, Arundo donax.</title>
        <authorList>
            <person name="Barrero R.A."/>
            <person name="Guerrero F.D."/>
            <person name="Moolhuijzen P."/>
            <person name="Goolsby J.A."/>
            <person name="Tidwell J."/>
            <person name="Bellgard S.E."/>
            <person name="Bellgard M.I."/>
        </authorList>
    </citation>
    <scope>NUCLEOTIDE SEQUENCE</scope>
    <source>
        <tissue evidence="2">Shoot tissue taken approximately 20 cm above the soil surface</tissue>
    </source>
</reference>
<evidence type="ECO:0000256" key="1">
    <source>
        <dbReference type="SAM" id="Phobius"/>
    </source>
</evidence>
<name>A0A0A9BS73_ARUDO</name>
<evidence type="ECO:0000313" key="2">
    <source>
        <dbReference type="EMBL" id="JAD65038.1"/>
    </source>
</evidence>